<evidence type="ECO:0000256" key="1">
    <source>
        <dbReference type="ARBA" id="ARBA00004167"/>
    </source>
</evidence>
<reference evidence="8" key="1">
    <citation type="submission" date="2023-10" db="EMBL/GenBank/DDBJ databases">
        <authorList>
            <person name="Chen Y."/>
            <person name="Shah S."/>
            <person name="Dougan E. K."/>
            <person name="Thang M."/>
            <person name="Chan C."/>
        </authorList>
    </citation>
    <scope>NUCLEOTIDE SEQUENCE [LARGE SCALE GENOMIC DNA]</scope>
</reference>
<evidence type="ECO:0000256" key="5">
    <source>
        <dbReference type="ARBA" id="ARBA00022989"/>
    </source>
</evidence>
<feature type="domain" description="Hydroxyproline O-arabinosyltransferase-like" evidence="7">
    <location>
        <begin position="17"/>
        <end position="152"/>
    </location>
</feature>
<proteinExistence type="predicted"/>
<dbReference type="EMBL" id="CAUYUJ010019226">
    <property type="protein sequence ID" value="CAK0889527.1"/>
    <property type="molecule type" value="Genomic_DNA"/>
</dbReference>
<dbReference type="PANTHER" id="PTHR31485">
    <property type="entry name" value="PEPTIDYL SERINE ALPHA-GALACTOSYLTRANSFERASE"/>
    <property type="match status" value="1"/>
</dbReference>
<evidence type="ECO:0000313" key="9">
    <source>
        <dbReference type="Proteomes" id="UP001189429"/>
    </source>
</evidence>
<evidence type="ECO:0000256" key="4">
    <source>
        <dbReference type="ARBA" id="ARBA00022692"/>
    </source>
</evidence>
<evidence type="ECO:0000313" key="8">
    <source>
        <dbReference type="EMBL" id="CAK0889527.1"/>
    </source>
</evidence>
<evidence type="ECO:0000259" key="7">
    <source>
        <dbReference type="Pfam" id="PF23452"/>
    </source>
</evidence>
<comment type="caution">
    <text evidence="8">The sequence shown here is derived from an EMBL/GenBank/DDBJ whole genome shotgun (WGS) entry which is preliminary data.</text>
</comment>
<keyword evidence="4" id="KW-0812">Transmembrane</keyword>
<keyword evidence="9" id="KW-1185">Reference proteome</keyword>
<name>A0ABN9WVY1_9DINO</name>
<evidence type="ECO:0000256" key="2">
    <source>
        <dbReference type="ARBA" id="ARBA00022676"/>
    </source>
</evidence>
<dbReference type="Pfam" id="PF23452">
    <property type="entry name" value="HPAT"/>
    <property type="match status" value="1"/>
</dbReference>
<evidence type="ECO:0000256" key="6">
    <source>
        <dbReference type="ARBA" id="ARBA00023136"/>
    </source>
</evidence>
<dbReference type="PANTHER" id="PTHR31485:SF7">
    <property type="entry name" value="PEPTIDYL SERINE ALPHA-GALACTOSYLTRANSFERASE"/>
    <property type="match status" value="1"/>
</dbReference>
<gene>
    <name evidence="8" type="ORF">PCOR1329_LOCUS70034</name>
</gene>
<dbReference type="InterPro" id="IPR044845">
    <property type="entry name" value="HPAT/SRGT1-like"/>
</dbReference>
<organism evidence="8 9">
    <name type="scientific">Prorocentrum cordatum</name>
    <dbReference type="NCBI Taxonomy" id="2364126"/>
    <lineage>
        <taxon>Eukaryota</taxon>
        <taxon>Sar</taxon>
        <taxon>Alveolata</taxon>
        <taxon>Dinophyceae</taxon>
        <taxon>Prorocentrales</taxon>
        <taxon>Prorocentraceae</taxon>
        <taxon>Prorocentrum</taxon>
    </lineage>
</organism>
<sequence>MRRMHAQDCTPADDDMHIVFSTGCNAFQHWQAEVLLNSAYHQGQCGSITRIVVGCDQHVEEQIRTHQGGAADELIDSADLLKSSYPGIKVHVAPAIPEAKEFPWFNKPWSFQHWLDTQGGDVNERAIAILDPDEFFLQPLTQRAEHAADGPFEIISALSRAAEASGERRARQDLRALLVPPGMGVAQTYGIGTVFLDKFNQRTICPGGSASPCANVTLEQGRLYYPAGPPYILHNADFKKIAPTWWDLMKPVYQQDRGDIQADMYAYVYAAVHHNVKHVMLENYMVSSVDADGEAWKFVDSLESMSCHDPERALEGRKRPGFLHAASHFKACTKGELIDYDAESCPEEGSELWNFHKGHVPSTILSCNEPLLTPPPDDFFNAQAAAHNTQGKRSAFTICHLTFMVNRAATDYKNKYCESAINTKKCTRLVVDPSKAPRPLINPFDYPLAGVDELCLREPV</sequence>
<comment type="subcellular location">
    <subcellularLocation>
        <location evidence="1">Membrane</location>
        <topology evidence="1">Single-pass membrane protein</topology>
    </subcellularLocation>
</comment>
<dbReference type="InterPro" id="IPR056508">
    <property type="entry name" value="HPAT-like"/>
</dbReference>
<dbReference type="Proteomes" id="UP001189429">
    <property type="component" value="Unassembled WGS sequence"/>
</dbReference>
<protein>
    <recommendedName>
        <fullName evidence="7">Hydroxyproline O-arabinosyltransferase-like domain-containing protein</fullName>
    </recommendedName>
</protein>
<keyword evidence="3" id="KW-0808">Transferase</keyword>
<keyword evidence="5" id="KW-1133">Transmembrane helix</keyword>
<keyword evidence="6" id="KW-0472">Membrane</keyword>
<keyword evidence="2" id="KW-0328">Glycosyltransferase</keyword>
<evidence type="ECO:0000256" key="3">
    <source>
        <dbReference type="ARBA" id="ARBA00022679"/>
    </source>
</evidence>
<accession>A0ABN9WVY1</accession>